<name>A0A814SWG4_9BILA</name>
<dbReference type="SUPFAM" id="SSF50249">
    <property type="entry name" value="Nucleic acid-binding proteins"/>
    <property type="match status" value="2"/>
</dbReference>
<protein>
    <recommendedName>
        <fullName evidence="3">DNA-directed RNA polymerase II subunit RPB7</fullName>
    </recommendedName>
    <alternativeName>
        <fullName evidence="7">DNA-directed RNA polymerase II subunit rpb7</fullName>
    </alternativeName>
</protein>
<dbReference type="SUPFAM" id="SSF88798">
    <property type="entry name" value="N-terminal, heterodimerisation domain of RBP7 (RpoE)"/>
    <property type="match status" value="2"/>
</dbReference>
<dbReference type="GO" id="GO:0003727">
    <property type="term" value="F:single-stranded RNA binding"/>
    <property type="evidence" value="ECO:0007669"/>
    <property type="project" value="TreeGrafter"/>
</dbReference>
<dbReference type="GO" id="GO:0060213">
    <property type="term" value="P:positive regulation of nuclear-transcribed mRNA poly(A) tail shortening"/>
    <property type="evidence" value="ECO:0007669"/>
    <property type="project" value="TreeGrafter"/>
</dbReference>
<dbReference type="GO" id="GO:0045948">
    <property type="term" value="P:positive regulation of translational initiation"/>
    <property type="evidence" value="ECO:0007669"/>
    <property type="project" value="TreeGrafter"/>
</dbReference>
<sequence>MFFHVSLDHEILLHPRYFGPQLLKTVRRMLFNEVEGKCIGKYGYVIAVTSLDNIGVGKIQPGRGYVIFPVKYHAIVFRPFKHEVVEAIITQVTKMGIFCKIGPLTCFISRHSIPRDMEYDPSANPPCYKKKDDDLMIQPDDSIRVKIAGLQVDAKEFVSLDHEILLHPRYFGPQLLKTVRRMLFNEVEGKCIGKYGYVIAVTSLDNIGVGKIQPGRGYVIFPVKYHAIVFRPFKHEVVEAIITQVTKMGIFCKIGPLTCFISRHSIPRDMEYDPSGNPPCYKKKDDDLMIQPDDSIRVKIAGLQVDAKEFFAVGTLMDDYLVS</sequence>
<evidence type="ECO:0000256" key="1">
    <source>
        <dbReference type="ARBA" id="ARBA00004123"/>
    </source>
</evidence>
<gene>
    <name evidence="9" type="ORF">JYZ213_LOCUS24239</name>
</gene>
<dbReference type="InterPro" id="IPR045113">
    <property type="entry name" value="Rpb7-like"/>
</dbReference>
<evidence type="ECO:0000256" key="2">
    <source>
        <dbReference type="ARBA" id="ARBA00009307"/>
    </source>
</evidence>
<dbReference type="SMART" id="SM00316">
    <property type="entry name" value="S1"/>
    <property type="match status" value="2"/>
</dbReference>
<evidence type="ECO:0000256" key="5">
    <source>
        <dbReference type="ARBA" id="ARBA00023163"/>
    </source>
</evidence>
<comment type="subcellular location">
    <subcellularLocation>
        <location evidence="1">Nucleus</location>
    </subcellularLocation>
</comment>
<dbReference type="AlphaFoldDB" id="A0A814SWG4"/>
<feature type="domain" description="S1 motif" evidence="8">
    <location>
        <begin position="233"/>
        <end position="315"/>
    </location>
</feature>
<dbReference type="FunFam" id="2.40.50.140:FF:000043">
    <property type="entry name" value="DNA-directed RNA polymerase II subunit RPB7"/>
    <property type="match status" value="2"/>
</dbReference>
<comment type="similarity">
    <text evidence="2">Belongs to the eukaryotic RPB7/RPC8 RNA polymerase subunit family.</text>
</comment>
<feature type="domain" description="S1 motif" evidence="8">
    <location>
        <begin position="80"/>
        <end position="163"/>
    </location>
</feature>
<dbReference type="GO" id="GO:0003697">
    <property type="term" value="F:single-stranded DNA binding"/>
    <property type="evidence" value="ECO:0007669"/>
    <property type="project" value="TreeGrafter"/>
</dbReference>
<dbReference type="InterPro" id="IPR012340">
    <property type="entry name" value="NA-bd_OB-fold"/>
</dbReference>
<comment type="caution">
    <text evidence="9">The sequence shown here is derived from an EMBL/GenBank/DDBJ whole genome shotgun (WGS) entry which is preliminary data.</text>
</comment>
<dbReference type="Proteomes" id="UP000663845">
    <property type="component" value="Unassembled WGS sequence"/>
</dbReference>
<accession>A0A814SWG4</accession>
<dbReference type="InterPro" id="IPR036898">
    <property type="entry name" value="RNA_pol_Rpb7-like_N_sf"/>
</dbReference>
<dbReference type="GO" id="GO:0000932">
    <property type="term" value="C:P-body"/>
    <property type="evidence" value="ECO:0007669"/>
    <property type="project" value="TreeGrafter"/>
</dbReference>
<dbReference type="GO" id="GO:0006367">
    <property type="term" value="P:transcription initiation at RNA polymerase II promoter"/>
    <property type="evidence" value="ECO:0007669"/>
    <property type="project" value="TreeGrafter"/>
</dbReference>
<evidence type="ECO:0000256" key="7">
    <source>
        <dbReference type="ARBA" id="ARBA00073912"/>
    </source>
</evidence>
<dbReference type="InterPro" id="IPR003029">
    <property type="entry name" value="S1_domain"/>
</dbReference>
<dbReference type="FunFam" id="3.30.1490.120:FF:000001">
    <property type="entry name" value="DNA-directed RNA polymerase II subunit RPB7"/>
    <property type="match status" value="2"/>
</dbReference>
<evidence type="ECO:0000256" key="6">
    <source>
        <dbReference type="ARBA" id="ARBA00023242"/>
    </source>
</evidence>
<dbReference type="Gene3D" id="2.40.50.140">
    <property type="entry name" value="Nucleic acid-binding proteins"/>
    <property type="match status" value="2"/>
</dbReference>
<keyword evidence="5" id="KW-0804">Transcription</keyword>
<dbReference type="PANTHER" id="PTHR12709:SF4">
    <property type="entry name" value="DNA-DIRECTED RNA POLYMERASE II SUBUNIT RPB7"/>
    <property type="match status" value="1"/>
</dbReference>
<keyword evidence="6" id="KW-0539">Nucleus</keyword>
<evidence type="ECO:0000313" key="9">
    <source>
        <dbReference type="EMBL" id="CAF1153533.1"/>
    </source>
</evidence>
<dbReference type="Pfam" id="PF03876">
    <property type="entry name" value="SHS2_Rpb7-N"/>
    <property type="match status" value="2"/>
</dbReference>
<keyword evidence="4" id="KW-0240">DNA-directed RNA polymerase</keyword>
<dbReference type="CDD" id="cd04329">
    <property type="entry name" value="RNAP_II_Rpb7_N"/>
    <property type="match status" value="2"/>
</dbReference>
<dbReference type="InterPro" id="IPR005576">
    <property type="entry name" value="Rpb7-like_N"/>
</dbReference>
<evidence type="ECO:0000256" key="4">
    <source>
        <dbReference type="ARBA" id="ARBA00022478"/>
    </source>
</evidence>
<reference evidence="9" key="1">
    <citation type="submission" date="2021-02" db="EMBL/GenBank/DDBJ databases">
        <authorList>
            <person name="Nowell W R."/>
        </authorList>
    </citation>
    <scope>NUCLEOTIDE SEQUENCE</scope>
</reference>
<dbReference type="Pfam" id="PF00575">
    <property type="entry name" value="S1"/>
    <property type="match status" value="2"/>
</dbReference>
<evidence type="ECO:0000256" key="3">
    <source>
        <dbReference type="ARBA" id="ARBA00015928"/>
    </source>
</evidence>
<organism evidence="9 10">
    <name type="scientific">Adineta steineri</name>
    <dbReference type="NCBI Taxonomy" id="433720"/>
    <lineage>
        <taxon>Eukaryota</taxon>
        <taxon>Metazoa</taxon>
        <taxon>Spiralia</taxon>
        <taxon>Gnathifera</taxon>
        <taxon>Rotifera</taxon>
        <taxon>Eurotatoria</taxon>
        <taxon>Bdelloidea</taxon>
        <taxon>Adinetida</taxon>
        <taxon>Adinetidae</taxon>
        <taxon>Adineta</taxon>
    </lineage>
</organism>
<evidence type="ECO:0000259" key="8">
    <source>
        <dbReference type="SMART" id="SM00316"/>
    </source>
</evidence>
<dbReference type="CDD" id="cd04462">
    <property type="entry name" value="S1_RNAPII_Rpb7"/>
    <property type="match status" value="1"/>
</dbReference>
<dbReference type="GO" id="GO:0005665">
    <property type="term" value="C:RNA polymerase II, core complex"/>
    <property type="evidence" value="ECO:0007669"/>
    <property type="project" value="TreeGrafter"/>
</dbReference>
<dbReference type="EMBL" id="CAJNOG010000295">
    <property type="protein sequence ID" value="CAF1153533.1"/>
    <property type="molecule type" value="Genomic_DNA"/>
</dbReference>
<dbReference type="Gene3D" id="3.30.1490.120">
    <property type="entry name" value="RNA polymerase Rpb7-like, N-terminal domain"/>
    <property type="match status" value="2"/>
</dbReference>
<dbReference type="PANTHER" id="PTHR12709">
    <property type="entry name" value="DNA-DIRECTED RNA POLYMERASE II, III"/>
    <property type="match status" value="1"/>
</dbReference>
<dbReference type="GO" id="GO:0031369">
    <property type="term" value="F:translation initiation factor binding"/>
    <property type="evidence" value="ECO:0007669"/>
    <property type="project" value="TreeGrafter"/>
</dbReference>
<evidence type="ECO:0000313" key="10">
    <source>
        <dbReference type="Proteomes" id="UP000663845"/>
    </source>
</evidence>
<proteinExistence type="inferred from homology"/>